<protein>
    <submittedName>
        <fullName evidence="1">Uncharacterized protein</fullName>
    </submittedName>
</protein>
<reference evidence="1" key="1">
    <citation type="submission" date="2020-04" db="EMBL/GenBank/DDBJ databases">
        <title>Genome Sequencing for Pseudoaltermonas arctica.</title>
        <authorList>
            <person name="Elkins N.S."/>
        </authorList>
    </citation>
    <scope>NUCLEOTIDE SEQUENCE [LARGE SCALE GENOMIC DNA]</scope>
    <source>
        <strain evidence="1">NEC-BIFX-2020_0012</strain>
    </source>
</reference>
<comment type="caution">
    <text evidence="1">The sequence shown here is derived from an EMBL/GenBank/DDBJ whole genome shotgun (WGS) entry which is preliminary data.</text>
</comment>
<organism evidence="1 2">
    <name type="scientific">Pseudoalteromonas arctica</name>
    <dbReference type="NCBI Taxonomy" id="394751"/>
    <lineage>
        <taxon>Bacteria</taxon>
        <taxon>Pseudomonadati</taxon>
        <taxon>Pseudomonadota</taxon>
        <taxon>Gammaproteobacteria</taxon>
        <taxon>Alteromonadales</taxon>
        <taxon>Pseudoalteromonadaceae</taxon>
        <taxon>Pseudoalteromonas</taxon>
    </lineage>
</organism>
<proteinExistence type="predicted"/>
<keyword evidence="2" id="KW-1185">Reference proteome</keyword>
<dbReference type="AlphaFoldDB" id="A0A7Y0DSH8"/>
<evidence type="ECO:0000313" key="2">
    <source>
        <dbReference type="Proteomes" id="UP000570493"/>
    </source>
</evidence>
<sequence>MKITHDTLTNTAAVQLKNKTVPINEGKLSDNTLNEKINKQQKQKFANDIYHKDEHIPKNQNTYDRPLSISAHKSESELLDKMTNTISFGELPKKLSQLRPKYENFLNELEISSPSLAQKDWGFSIDIDDKLVVSGDITEDERFYLEDKLNADKDIVSLVKELPDILIKGQEYDRGYDGKGKYWGKYDVTQENFTDNIDIKALLDSSYGPNAKAFDNGFDIFSYQDNLRSQLASKAEVKYAY</sequence>
<evidence type="ECO:0000313" key="1">
    <source>
        <dbReference type="EMBL" id="NMM40847.1"/>
    </source>
</evidence>
<gene>
    <name evidence="1" type="ORF">HHO47_08420</name>
</gene>
<dbReference type="RefSeq" id="WP_169019897.1">
    <property type="nucleotide sequence ID" value="NZ_JABBMT010000010.1"/>
</dbReference>
<dbReference type="Proteomes" id="UP000570493">
    <property type="component" value="Unassembled WGS sequence"/>
</dbReference>
<accession>A0A7Y0DSH8</accession>
<name>A0A7Y0DSH8_9GAMM</name>
<dbReference type="EMBL" id="JABBMT010000010">
    <property type="protein sequence ID" value="NMM40847.1"/>
    <property type="molecule type" value="Genomic_DNA"/>
</dbReference>